<keyword evidence="2 7" id="KW-0812">Transmembrane</keyword>
<dbReference type="VEuPathDB" id="FungiDB:P174DRAFT_506813"/>
<protein>
    <submittedName>
        <fullName evidence="8">DUF1772-domain-containing protein</fullName>
    </submittedName>
</protein>
<dbReference type="Proteomes" id="UP000234474">
    <property type="component" value="Unassembled WGS sequence"/>
</dbReference>
<keyword evidence="4" id="KW-0503">Monooxygenase</keyword>
<name>A0A2I1BX53_ASPN1</name>
<dbReference type="EMBL" id="MSZS01000008">
    <property type="protein sequence ID" value="PKX89947.1"/>
    <property type="molecule type" value="Genomic_DNA"/>
</dbReference>
<feature type="transmembrane region" description="Helical" evidence="7">
    <location>
        <begin position="101"/>
        <end position="120"/>
    </location>
</feature>
<keyword evidence="4" id="KW-0560">Oxidoreductase</keyword>
<evidence type="ECO:0000313" key="9">
    <source>
        <dbReference type="Proteomes" id="UP000234474"/>
    </source>
</evidence>
<dbReference type="RefSeq" id="XP_024678542.1">
    <property type="nucleotide sequence ID" value="XM_024831333.1"/>
</dbReference>
<sequence>MSDLPTRFRVAQMIGTLGASWLSGNMAALSLISMPALILLQSEDQIPSVDVCKYFRRILEKGGVNPPLIAMTACANGYLAWSYRPGGWCRRIFPDVDMTPYLAAAALTFSILPFTVIAIIPINKALGQRAEGLEKKNQRKSGPDDTQELLRKWIFRNGVRSLLGLTAAAITLGAVL</sequence>
<keyword evidence="9" id="KW-1185">Reference proteome</keyword>
<keyword evidence="3 7" id="KW-1133">Transmembrane helix</keyword>
<organism evidence="8 9">
    <name type="scientific">Aspergillus novofumigatus (strain IBT 16806)</name>
    <dbReference type="NCBI Taxonomy" id="1392255"/>
    <lineage>
        <taxon>Eukaryota</taxon>
        <taxon>Fungi</taxon>
        <taxon>Dikarya</taxon>
        <taxon>Ascomycota</taxon>
        <taxon>Pezizomycotina</taxon>
        <taxon>Eurotiomycetes</taxon>
        <taxon>Eurotiomycetidae</taxon>
        <taxon>Eurotiales</taxon>
        <taxon>Aspergillaceae</taxon>
        <taxon>Aspergillus</taxon>
        <taxon>Aspergillus subgen. Fumigati</taxon>
    </lineage>
</organism>
<proteinExistence type="inferred from homology"/>
<comment type="subcellular location">
    <subcellularLocation>
        <location evidence="1">Membrane</location>
        <topology evidence="1">Multi-pass membrane protein</topology>
    </subcellularLocation>
</comment>
<comment type="caution">
    <text evidence="8">The sequence shown here is derived from an EMBL/GenBank/DDBJ whole genome shotgun (WGS) entry which is preliminary data.</text>
</comment>
<evidence type="ECO:0000256" key="1">
    <source>
        <dbReference type="ARBA" id="ARBA00004141"/>
    </source>
</evidence>
<feature type="transmembrane region" description="Helical" evidence="7">
    <location>
        <begin position="20"/>
        <end position="41"/>
    </location>
</feature>
<evidence type="ECO:0000256" key="7">
    <source>
        <dbReference type="SAM" id="Phobius"/>
    </source>
</evidence>
<reference evidence="9" key="1">
    <citation type="journal article" date="2018" name="Proc. Natl. Acad. Sci. U.S.A.">
        <title>Linking secondary metabolites to gene clusters through genome sequencing of six diverse Aspergillus species.</title>
        <authorList>
            <person name="Kaerboelling I."/>
            <person name="Vesth T.C."/>
            <person name="Frisvad J.C."/>
            <person name="Nybo J.L."/>
            <person name="Theobald S."/>
            <person name="Kuo A."/>
            <person name="Bowyer P."/>
            <person name="Matsuda Y."/>
            <person name="Mondo S."/>
            <person name="Lyhne E.K."/>
            <person name="Kogle M.E."/>
            <person name="Clum A."/>
            <person name="Lipzen A."/>
            <person name="Salamov A."/>
            <person name="Ngan C.Y."/>
            <person name="Daum C."/>
            <person name="Chiniquy J."/>
            <person name="Barry K."/>
            <person name="LaButti K."/>
            <person name="Haridas S."/>
            <person name="Simmons B.A."/>
            <person name="Magnuson J.K."/>
            <person name="Mortensen U.H."/>
            <person name="Larsen T.O."/>
            <person name="Grigoriev I.V."/>
            <person name="Baker S.E."/>
            <person name="Andersen M.R."/>
        </authorList>
    </citation>
    <scope>NUCLEOTIDE SEQUENCE [LARGE SCALE GENOMIC DNA]</scope>
    <source>
        <strain evidence="9">IBT 16806</strain>
    </source>
</reference>
<evidence type="ECO:0000256" key="5">
    <source>
        <dbReference type="ARBA" id="ARBA00023136"/>
    </source>
</evidence>
<evidence type="ECO:0000256" key="6">
    <source>
        <dbReference type="ARBA" id="ARBA00034313"/>
    </source>
</evidence>
<dbReference type="OrthoDB" id="5954308at2759"/>
<dbReference type="GO" id="GO:0004497">
    <property type="term" value="F:monooxygenase activity"/>
    <property type="evidence" value="ECO:0007669"/>
    <property type="project" value="UniProtKB-KW"/>
</dbReference>
<evidence type="ECO:0000256" key="3">
    <source>
        <dbReference type="ARBA" id="ARBA00022989"/>
    </source>
</evidence>
<accession>A0A2I1BX53</accession>
<dbReference type="Pfam" id="PF08592">
    <property type="entry name" value="Anthrone_oxy"/>
    <property type="match status" value="1"/>
</dbReference>
<keyword evidence="5 7" id="KW-0472">Membrane</keyword>
<dbReference type="PANTHER" id="PTHR35042:SF1">
    <property type="entry name" value="DUF1772-DOMAIN-CONTAINING PROTEIN"/>
    <property type="match status" value="1"/>
</dbReference>
<dbReference type="GO" id="GO:0016020">
    <property type="term" value="C:membrane"/>
    <property type="evidence" value="ECO:0007669"/>
    <property type="project" value="UniProtKB-SubCell"/>
</dbReference>
<dbReference type="GeneID" id="36538670"/>
<comment type="similarity">
    <text evidence="6">Belongs to the anthrone oxygenase family.</text>
</comment>
<dbReference type="PANTHER" id="PTHR35042">
    <property type="entry name" value="ANTHRONE OXYGENASE ENCC"/>
    <property type="match status" value="1"/>
</dbReference>
<evidence type="ECO:0000256" key="4">
    <source>
        <dbReference type="ARBA" id="ARBA00023033"/>
    </source>
</evidence>
<gene>
    <name evidence="8" type="ORF">P174DRAFT_506813</name>
</gene>
<dbReference type="InterPro" id="IPR013901">
    <property type="entry name" value="Anthrone_oxy"/>
</dbReference>
<dbReference type="AlphaFoldDB" id="A0A2I1BX53"/>
<evidence type="ECO:0000313" key="8">
    <source>
        <dbReference type="EMBL" id="PKX89947.1"/>
    </source>
</evidence>
<evidence type="ECO:0000256" key="2">
    <source>
        <dbReference type="ARBA" id="ARBA00022692"/>
    </source>
</evidence>